<dbReference type="Pfam" id="PF01515">
    <property type="entry name" value="PTA_PTB"/>
    <property type="match status" value="1"/>
</dbReference>
<evidence type="ECO:0000313" key="5">
    <source>
        <dbReference type="EMBL" id="EFV44984.1"/>
    </source>
</evidence>
<dbReference type="SUPFAM" id="SSF53659">
    <property type="entry name" value="Isocitrate/Isopropylmalate dehydrogenase-like"/>
    <property type="match status" value="1"/>
</dbReference>
<accession>E5Y4V1</accession>
<keyword evidence="3" id="KW-0012">Acyltransferase</keyword>
<dbReference type="PIRSF" id="PIRSF000428">
    <property type="entry name" value="P_Ac_trans"/>
    <property type="match status" value="1"/>
</dbReference>
<protein>
    <recommendedName>
        <fullName evidence="4">Phosphate acetyl/butaryl transferase domain-containing protein</fullName>
    </recommendedName>
</protein>
<dbReference type="Gene3D" id="3.40.718.10">
    <property type="entry name" value="Isopropylmalate Dehydrogenase"/>
    <property type="match status" value="1"/>
</dbReference>
<reference evidence="5 6" key="1">
    <citation type="submission" date="2010-10" db="EMBL/GenBank/DDBJ databases">
        <authorList>
            <consortium name="The Broad Institute Genome Sequencing Platform"/>
            <person name="Ward D."/>
            <person name="Earl A."/>
            <person name="Feldgarden M."/>
            <person name="Young S.K."/>
            <person name="Gargeya S."/>
            <person name="Zeng Q."/>
            <person name="Alvarado L."/>
            <person name="Berlin A."/>
            <person name="Bochicchio J."/>
            <person name="Chapman S.B."/>
            <person name="Chen Z."/>
            <person name="Freedman E."/>
            <person name="Gellesch M."/>
            <person name="Goldberg J."/>
            <person name="Griggs A."/>
            <person name="Gujja S."/>
            <person name="Heilman E."/>
            <person name="Heiman D."/>
            <person name="Howarth C."/>
            <person name="Mehta T."/>
            <person name="Neiman D."/>
            <person name="Pearson M."/>
            <person name="Roberts A."/>
            <person name="Saif S."/>
            <person name="Shea T."/>
            <person name="Shenoy N."/>
            <person name="Sisk P."/>
            <person name="Stolte C."/>
            <person name="Sykes S."/>
            <person name="White J."/>
            <person name="Yandava C."/>
            <person name="Allen-Vercoe E."/>
            <person name="Sibley C."/>
            <person name="Ambrose C.E."/>
            <person name="Strauss J."/>
            <person name="Daigneault M."/>
            <person name="Haas B."/>
            <person name="Nusbaum C."/>
            <person name="Birren B."/>
        </authorList>
    </citation>
    <scope>NUCLEOTIDE SEQUENCE [LARGE SCALE GENOMIC DNA]</scope>
    <source>
        <strain evidence="5 6">3_1_6</strain>
    </source>
</reference>
<keyword evidence="2" id="KW-0808">Transferase</keyword>
<evidence type="ECO:0000259" key="4">
    <source>
        <dbReference type="Pfam" id="PF01515"/>
    </source>
</evidence>
<evidence type="ECO:0000256" key="3">
    <source>
        <dbReference type="ARBA" id="ARBA00023315"/>
    </source>
</evidence>
<dbReference type="STRING" id="563192.HMPREF0179_01214"/>
<comment type="caution">
    <text evidence="5">The sequence shown here is derived from an EMBL/GenBank/DDBJ whole genome shotgun (WGS) entry which is preliminary data.</text>
</comment>
<proteinExistence type="inferred from homology"/>
<dbReference type="PANTHER" id="PTHR43356:SF2">
    <property type="entry name" value="PHOSPHATE ACETYLTRANSFERASE"/>
    <property type="match status" value="1"/>
</dbReference>
<feature type="domain" description="Phosphate acetyl/butaryl transferase" evidence="4">
    <location>
        <begin position="79"/>
        <end position="292"/>
    </location>
</feature>
<sequence>MLQHFSELIDKVKAMPRTVVCVANADSETVEAARMALDKGLADVILYGDEAVVRPLVEQAGIEGRAELRHAADPATALREAVRSVRGGESGVLMKGMLNSSDFLRGVLNKEEGLRTGRRLSHIAAVELPGYHKLIYSTDGGMNINPDLAAKKDILANALLALRSWGYECPKVACLAANERVDPHNPATIDAAGLVEAWERGEFPTQCIVEGPIAMDVALNRESALHKGIESRVSGDADIFLMPIMEVGNVAIKGLLHFLKGSQVAGLILGAAAPVVMTSRSEPPSAKLYATALGCLAARNA</sequence>
<evidence type="ECO:0000256" key="1">
    <source>
        <dbReference type="ARBA" id="ARBA00005656"/>
    </source>
</evidence>
<dbReference type="Proteomes" id="UP000006034">
    <property type="component" value="Unassembled WGS sequence"/>
</dbReference>
<evidence type="ECO:0000313" key="6">
    <source>
        <dbReference type="Proteomes" id="UP000006034"/>
    </source>
</evidence>
<comment type="similarity">
    <text evidence="1">Belongs to the phosphate acetyltransferase and butyryltransferase family.</text>
</comment>
<evidence type="ECO:0000256" key="2">
    <source>
        <dbReference type="ARBA" id="ARBA00022679"/>
    </source>
</evidence>
<dbReference type="InterPro" id="IPR012147">
    <property type="entry name" value="P_Ac_Bu_trans"/>
</dbReference>
<dbReference type="RefSeq" id="WP_005026171.1">
    <property type="nucleotide sequence ID" value="NZ_KE150238.1"/>
</dbReference>
<dbReference type="OrthoDB" id="9800237at2"/>
<dbReference type="AlphaFoldDB" id="E5Y4V1"/>
<dbReference type="InterPro" id="IPR002505">
    <property type="entry name" value="PTA_PTB"/>
</dbReference>
<reference evidence="5 6" key="2">
    <citation type="submission" date="2013-04" db="EMBL/GenBank/DDBJ databases">
        <title>The Genome Sequence of Bilophila wadsworthia 3_1_6.</title>
        <authorList>
            <consortium name="The Broad Institute Genomics Platform"/>
            <person name="Earl A."/>
            <person name="Ward D."/>
            <person name="Feldgarden M."/>
            <person name="Gevers D."/>
            <person name="Sibley C."/>
            <person name="Strauss J."/>
            <person name="Allen-Vercoe E."/>
            <person name="Walker B."/>
            <person name="Young S."/>
            <person name="Zeng Q."/>
            <person name="Gargeya S."/>
            <person name="Fitzgerald M."/>
            <person name="Haas B."/>
            <person name="Abouelleil A."/>
            <person name="Allen A.W."/>
            <person name="Alvarado L."/>
            <person name="Arachchi H.M."/>
            <person name="Berlin A.M."/>
            <person name="Chapman S.B."/>
            <person name="Gainer-Dewar J."/>
            <person name="Goldberg J."/>
            <person name="Griggs A."/>
            <person name="Gujja S."/>
            <person name="Hansen M."/>
            <person name="Howarth C."/>
            <person name="Imamovic A."/>
            <person name="Ireland A."/>
            <person name="Larimer J."/>
            <person name="McCowan C."/>
            <person name="Murphy C."/>
            <person name="Pearson M."/>
            <person name="Poon T.W."/>
            <person name="Priest M."/>
            <person name="Roberts A."/>
            <person name="Saif S."/>
            <person name="Shea T."/>
            <person name="Sisk P."/>
            <person name="Sykes S."/>
            <person name="Wortman J."/>
            <person name="Nusbaum C."/>
            <person name="Birren B."/>
        </authorList>
    </citation>
    <scope>NUCLEOTIDE SEQUENCE [LARGE SCALE GENOMIC DNA]</scope>
    <source>
        <strain evidence="5 6">3_1_6</strain>
    </source>
</reference>
<dbReference type="EMBL" id="ADCP02000001">
    <property type="protein sequence ID" value="EFV44984.1"/>
    <property type="molecule type" value="Genomic_DNA"/>
</dbReference>
<keyword evidence="6" id="KW-1185">Reference proteome</keyword>
<name>E5Y4V1_BILW3</name>
<dbReference type="HOGENOM" id="CLU_056531_0_0_7"/>
<dbReference type="GO" id="GO:0016746">
    <property type="term" value="F:acyltransferase activity"/>
    <property type="evidence" value="ECO:0007669"/>
    <property type="project" value="UniProtKB-KW"/>
</dbReference>
<organism evidence="5 6">
    <name type="scientific">Bilophila wadsworthia (strain 3_1_6)</name>
    <dbReference type="NCBI Taxonomy" id="563192"/>
    <lineage>
        <taxon>Bacteria</taxon>
        <taxon>Pseudomonadati</taxon>
        <taxon>Thermodesulfobacteriota</taxon>
        <taxon>Desulfovibrionia</taxon>
        <taxon>Desulfovibrionales</taxon>
        <taxon>Desulfovibrionaceae</taxon>
        <taxon>Bilophila</taxon>
    </lineage>
</organism>
<dbReference type="InterPro" id="IPR050500">
    <property type="entry name" value="Phos_Acetyltrans/Butyryltrans"/>
</dbReference>
<dbReference type="GeneID" id="78086346"/>
<dbReference type="eggNOG" id="COG0280">
    <property type="taxonomic scope" value="Bacteria"/>
</dbReference>
<dbReference type="PANTHER" id="PTHR43356">
    <property type="entry name" value="PHOSPHATE ACETYLTRANSFERASE"/>
    <property type="match status" value="1"/>
</dbReference>
<gene>
    <name evidence="5" type="ORF">HMPREF0179_01214</name>
</gene>